<evidence type="ECO:0000313" key="3">
    <source>
        <dbReference type="EMBL" id="MBU9738459.1"/>
    </source>
</evidence>
<accession>A0A949K2F1</accession>
<keyword evidence="2" id="KW-1133">Transmembrane helix</keyword>
<feature type="compositionally biased region" description="Basic and acidic residues" evidence="1">
    <location>
        <begin position="493"/>
        <end position="509"/>
    </location>
</feature>
<organism evidence="3 4">
    <name type="scientific">Diplocloster agilis</name>
    <dbReference type="NCBI Taxonomy" id="2850323"/>
    <lineage>
        <taxon>Bacteria</taxon>
        <taxon>Bacillati</taxon>
        <taxon>Bacillota</taxon>
        <taxon>Clostridia</taxon>
        <taxon>Lachnospirales</taxon>
        <taxon>Lachnospiraceae</taxon>
        <taxon>Diplocloster</taxon>
    </lineage>
</organism>
<evidence type="ECO:0000256" key="1">
    <source>
        <dbReference type="SAM" id="MobiDB-lite"/>
    </source>
</evidence>
<keyword evidence="2" id="KW-0472">Membrane</keyword>
<evidence type="ECO:0000313" key="4">
    <source>
        <dbReference type="Proteomes" id="UP000712157"/>
    </source>
</evidence>
<gene>
    <name evidence="3" type="ORF">KTH89_18105</name>
</gene>
<dbReference type="AlphaFoldDB" id="A0A949K2F1"/>
<sequence>MRDKAQSGKVHIWAGIVILLAVLLFRTMDCFAAVWPPVKEDEKEFLRWYEEHKNEDARYVLSGDLWLTLGTEEQPIILDGSGHIQIECGPYAVVAASPVVLDNENLLITETGGIALVVNSGQAVSLYNGKISAADGTGILLSGEIRTDPQRGDFHIEATGESCTGVYYSGGGSAELSGLYIRSSGTGQIRGVYSFMGDISLADCDIAVSSTGDAYGIYGSGAVSASNCIIEAAAGESGRAVSVYSQMDQMTIINCSLTPPVEGAVTVYQMINNTIPKPLTVQAGTELTQEMLPDTVLTLLERKGTKERIEVELPVQWEASRADTDAFGVTQITGVYFPPDLPYTVLNPENVTPRMAVISKNEEKGMFPVSYQVDDKEDGTYGILFLTPYPYGASSLEMEYSQDKENWSLYRLSHSDSDLLKGSVPTELGLFSFYMEIPCEQNELYVRFLTGPGSSYEELGDLWLLDLTSTQTIPPVWSGSSEGDRGGAGVNPPDRDPGKGDGEGGKPEDILGNPDAPDVPDKPDTPGSGQVTPEPSAPADQENTPPQNQDAESEQKSSTNHNQEEQADQATETTANKAAVSVQKKLRTSSGQSGVQESFPPEGEETGETGEAAEPSGQTGGETDQTRPGISPWKAAAVILCCLLIGTGLIYLGLKLMRKRPDVPTDQK</sequence>
<keyword evidence="4" id="KW-1185">Reference proteome</keyword>
<protein>
    <submittedName>
        <fullName evidence="3">Uncharacterized protein</fullName>
    </submittedName>
</protein>
<dbReference type="RefSeq" id="WP_238722615.1">
    <property type="nucleotide sequence ID" value="NZ_JAHQCW010000035.1"/>
</dbReference>
<dbReference type="Proteomes" id="UP000712157">
    <property type="component" value="Unassembled WGS sequence"/>
</dbReference>
<feature type="transmembrane region" description="Helical" evidence="2">
    <location>
        <begin position="633"/>
        <end position="654"/>
    </location>
</feature>
<keyword evidence="2" id="KW-0812">Transmembrane</keyword>
<comment type="caution">
    <text evidence="3">The sequence shown here is derived from an EMBL/GenBank/DDBJ whole genome shotgun (WGS) entry which is preliminary data.</text>
</comment>
<feature type="transmembrane region" description="Helical" evidence="2">
    <location>
        <begin position="12"/>
        <end position="35"/>
    </location>
</feature>
<dbReference type="EMBL" id="JAHQCW010000035">
    <property type="protein sequence ID" value="MBU9738459.1"/>
    <property type="molecule type" value="Genomic_DNA"/>
</dbReference>
<feature type="compositionally biased region" description="Polar residues" evidence="1">
    <location>
        <begin position="541"/>
        <end position="561"/>
    </location>
</feature>
<proteinExistence type="predicted"/>
<feature type="region of interest" description="Disordered" evidence="1">
    <location>
        <begin position="474"/>
        <end position="629"/>
    </location>
</feature>
<name>A0A949K2F1_9FIRM</name>
<evidence type="ECO:0000256" key="2">
    <source>
        <dbReference type="SAM" id="Phobius"/>
    </source>
</evidence>
<reference evidence="3" key="1">
    <citation type="submission" date="2021-06" db="EMBL/GenBank/DDBJ databases">
        <title>Description of novel taxa of the family Lachnospiraceae.</title>
        <authorList>
            <person name="Chaplin A.V."/>
            <person name="Sokolova S.R."/>
            <person name="Pikina A.P."/>
            <person name="Korzhanova M."/>
            <person name="Belova V."/>
            <person name="Korostin D."/>
            <person name="Efimov B.A."/>
        </authorList>
    </citation>
    <scope>NUCLEOTIDE SEQUENCE</scope>
    <source>
        <strain evidence="3">ASD5720</strain>
    </source>
</reference>